<feature type="signal peptide" evidence="2">
    <location>
        <begin position="1"/>
        <end position="22"/>
    </location>
</feature>
<evidence type="ECO:0000256" key="2">
    <source>
        <dbReference type="SAM" id="SignalP"/>
    </source>
</evidence>
<dbReference type="WBParaSite" id="TCONS_00007735.p1">
    <property type="protein sequence ID" value="TCONS_00007735.p1"/>
    <property type="gene ID" value="XLOC_005765"/>
</dbReference>
<name>A0A0K0EAE2_STRER</name>
<evidence type="ECO:0000256" key="1">
    <source>
        <dbReference type="SAM" id="MobiDB-lite"/>
    </source>
</evidence>
<feature type="region of interest" description="Disordered" evidence="1">
    <location>
        <begin position="111"/>
        <end position="145"/>
    </location>
</feature>
<sequence>MPGIINFKIILLLYSYIYIVSSLRCMTCNIEEGSNDMDPCIDVSQECPDGTNSCSMLVYTSIKSKTTHTRKFCTPIGSDLSNHLSQFPQTGLCQKLNYGSPGVNMDINGMIEDSDDNNINFPKPPPLRAKRNIDNNNNPSPPSPPSSFNTNILCVCMNPLCNSGTLEDVIKQKNEISKIEAEAMAVGIDDDLMMAIMNENKFNSNQNMVKVIKKTPEEMVIGKKSQWNFKSFKHLD</sequence>
<dbReference type="WBParaSite" id="SSTP_0000646700.1">
    <property type="protein sequence ID" value="SSTP_0000646700.1"/>
    <property type="gene ID" value="SSTP_0000646700"/>
</dbReference>
<dbReference type="Proteomes" id="UP000035681">
    <property type="component" value="Unplaced"/>
</dbReference>
<organism evidence="4">
    <name type="scientific">Strongyloides stercoralis</name>
    <name type="common">Threadworm</name>
    <dbReference type="NCBI Taxonomy" id="6248"/>
    <lineage>
        <taxon>Eukaryota</taxon>
        <taxon>Metazoa</taxon>
        <taxon>Ecdysozoa</taxon>
        <taxon>Nematoda</taxon>
        <taxon>Chromadorea</taxon>
        <taxon>Rhabditida</taxon>
        <taxon>Tylenchina</taxon>
        <taxon>Panagrolaimomorpha</taxon>
        <taxon>Strongyloidoidea</taxon>
        <taxon>Strongyloididae</taxon>
        <taxon>Strongyloides</taxon>
    </lineage>
</organism>
<dbReference type="AlphaFoldDB" id="A0A0K0EAE2"/>
<accession>A0A0K0EAE2</accession>
<evidence type="ECO:0000313" key="5">
    <source>
        <dbReference type="WBParaSite" id="TCONS_00007735.p1"/>
    </source>
</evidence>
<evidence type="ECO:0000313" key="3">
    <source>
        <dbReference type="Proteomes" id="UP000035681"/>
    </source>
</evidence>
<proteinExistence type="predicted"/>
<protein>
    <submittedName>
        <fullName evidence="5">UPAR/Ly6 domain-containing protein</fullName>
    </submittedName>
</protein>
<evidence type="ECO:0000313" key="4">
    <source>
        <dbReference type="WBParaSite" id="SSTP_0000646700.1"/>
    </source>
</evidence>
<reference evidence="4" key="1">
    <citation type="submission" date="2015-08" db="UniProtKB">
        <authorList>
            <consortium name="WormBaseParasite"/>
        </authorList>
    </citation>
    <scope>IDENTIFICATION</scope>
</reference>
<keyword evidence="3" id="KW-1185">Reference proteome</keyword>
<feature type="chain" id="PRO_5005327744" evidence="2">
    <location>
        <begin position="23"/>
        <end position="236"/>
    </location>
</feature>
<keyword evidence="2" id="KW-0732">Signal</keyword>